<keyword evidence="5 8" id="KW-0812">Transmembrane</keyword>
<comment type="subcellular location">
    <subcellularLocation>
        <location evidence="1">Cell membrane</location>
        <topology evidence="1">Multi-pass membrane protein</topology>
    </subcellularLocation>
</comment>
<keyword evidence="6 8" id="KW-1133">Transmembrane helix</keyword>
<evidence type="ECO:0000313" key="10">
    <source>
        <dbReference type="EMBL" id="MBD3108429.1"/>
    </source>
</evidence>
<evidence type="ECO:0000313" key="11">
    <source>
        <dbReference type="Proteomes" id="UP000602076"/>
    </source>
</evidence>
<feature type="transmembrane region" description="Helical" evidence="8">
    <location>
        <begin position="239"/>
        <end position="257"/>
    </location>
</feature>
<comment type="caution">
    <text evidence="10">The sequence shown here is derived from an EMBL/GenBank/DDBJ whole genome shotgun (WGS) entry which is preliminary data.</text>
</comment>
<gene>
    <name evidence="10" type="ORF">IEO70_08625</name>
</gene>
<feature type="transmembrane region" description="Helical" evidence="8">
    <location>
        <begin position="269"/>
        <end position="294"/>
    </location>
</feature>
<keyword evidence="7 8" id="KW-0472">Membrane</keyword>
<keyword evidence="3" id="KW-0328">Glycosyltransferase</keyword>
<feature type="transmembrane region" description="Helical" evidence="8">
    <location>
        <begin position="451"/>
        <end position="468"/>
    </location>
</feature>
<feature type="transmembrane region" description="Helical" evidence="8">
    <location>
        <begin position="427"/>
        <end position="445"/>
    </location>
</feature>
<feature type="transmembrane region" description="Helical" evidence="8">
    <location>
        <begin position="120"/>
        <end position="137"/>
    </location>
</feature>
<dbReference type="Proteomes" id="UP000602076">
    <property type="component" value="Unassembled WGS sequence"/>
</dbReference>
<dbReference type="RefSeq" id="WP_190997973.1">
    <property type="nucleotide sequence ID" value="NZ_JACXSI010000018.1"/>
</dbReference>
<evidence type="ECO:0000256" key="1">
    <source>
        <dbReference type="ARBA" id="ARBA00004651"/>
    </source>
</evidence>
<feature type="transmembrane region" description="Helical" evidence="8">
    <location>
        <begin position="36"/>
        <end position="54"/>
    </location>
</feature>
<accession>A0A927HAY6</accession>
<evidence type="ECO:0000256" key="4">
    <source>
        <dbReference type="ARBA" id="ARBA00022679"/>
    </source>
</evidence>
<dbReference type="GO" id="GO:0016763">
    <property type="term" value="F:pentosyltransferase activity"/>
    <property type="evidence" value="ECO:0007669"/>
    <property type="project" value="TreeGrafter"/>
</dbReference>
<evidence type="ECO:0000256" key="7">
    <source>
        <dbReference type="ARBA" id="ARBA00023136"/>
    </source>
</evidence>
<dbReference type="InterPro" id="IPR050297">
    <property type="entry name" value="LipidA_mod_glycosyltrf_83"/>
</dbReference>
<evidence type="ECO:0000256" key="8">
    <source>
        <dbReference type="SAM" id="Phobius"/>
    </source>
</evidence>
<dbReference type="PANTHER" id="PTHR33908:SF11">
    <property type="entry name" value="MEMBRANE PROTEIN"/>
    <property type="match status" value="1"/>
</dbReference>
<keyword evidence="4" id="KW-0808">Transferase</keyword>
<feature type="transmembrane region" description="Helical" evidence="8">
    <location>
        <begin position="402"/>
        <end position="420"/>
    </location>
</feature>
<evidence type="ECO:0000256" key="5">
    <source>
        <dbReference type="ARBA" id="ARBA00022692"/>
    </source>
</evidence>
<name>A0A927HAY6_9BACI</name>
<keyword evidence="2" id="KW-1003">Cell membrane</keyword>
<dbReference type="InterPro" id="IPR038731">
    <property type="entry name" value="RgtA/B/C-like"/>
</dbReference>
<feature type="transmembrane region" description="Helical" evidence="8">
    <location>
        <begin position="187"/>
        <end position="210"/>
    </location>
</feature>
<dbReference type="GO" id="GO:0009103">
    <property type="term" value="P:lipopolysaccharide biosynthetic process"/>
    <property type="evidence" value="ECO:0007669"/>
    <property type="project" value="UniProtKB-ARBA"/>
</dbReference>
<feature type="domain" description="Glycosyltransferase RgtA/B/C/D-like" evidence="9">
    <location>
        <begin position="127"/>
        <end position="268"/>
    </location>
</feature>
<dbReference type="PANTHER" id="PTHR33908">
    <property type="entry name" value="MANNOSYLTRANSFERASE YKCB-RELATED"/>
    <property type="match status" value="1"/>
</dbReference>
<protein>
    <submittedName>
        <fullName evidence="10">Glycosyltransferase family 39 protein</fullName>
    </submittedName>
</protein>
<evidence type="ECO:0000256" key="6">
    <source>
        <dbReference type="ARBA" id="ARBA00022989"/>
    </source>
</evidence>
<dbReference type="AlphaFoldDB" id="A0A927HAY6"/>
<evidence type="ECO:0000256" key="3">
    <source>
        <dbReference type="ARBA" id="ARBA00022676"/>
    </source>
</evidence>
<feature type="transmembrane region" description="Helical" evidence="8">
    <location>
        <begin position="66"/>
        <end position="84"/>
    </location>
</feature>
<organism evidence="10 11">
    <name type="scientific">Peribacillus faecalis</name>
    <dbReference type="NCBI Taxonomy" id="2772559"/>
    <lineage>
        <taxon>Bacteria</taxon>
        <taxon>Bacillati</taxon>
        <taxon>Bacillota</taxon>
        <taxon>Bacilli</taxon>
        <taxon>Bacillales</taxon>
        <taxon>Bacillaceae</taxon>
        <taxon>Peribacillus</taxon>
    </lineage>
</organism>
<dbReference type="EMBL" id="JACXSI010000018">
    <property type="protein sequence ID" value="MBD3108429.1"/>
    <property type="molecule type" value="Genomic_DNA"/>
</dbReference>
<evidence type="ECO:0000256" key="2">
    <source>
        <dbReference type="ARBA" id="ARBA00022475"/>
    </source>
</evidence>
<dbReference type="Pfam" id="PF13231">
    <property type="entry name" value="PMT_2"/>
    <property type="match status" value="1"/>
</dbReference>
<proteinExistence type="predicted"/>
<feature type="transmembrane region" description="Helical" evidence="8">
    <location>
        <begin position="149"/>
        <end position="167"/>
    </location>
</feature>
<sequence length="484" mass="55892">MINKVSSKTLIFFGLIISFFTFIVTAKSISNDFSNHYILLLLLVIIAGLVLLAITKLCNKSFKQTWFLFSLLIVAFAIRLIWILNVDTPIISDFLEMYNAAIDITNGVYDFSSSQYFTTWVYQLGFTFYQAVVLFVFNHNLLALKIFNILFSLGIIVCIYFTGKQLFNETVGRIGAIMYTLYLPNILYTSVLTNQHIATFLFYLSFYLIVTKAKTSRIAWLYIGVLLAVANLMRPLAPVILIAIIIYFVLYLTNKQISIKEKTSYAAKNIIGIMAVYFLVGKLISAAFIAGGLAEYPLENRDPYWKFLVGFNHETTGQWSKSDVELIPLPVGKERDELSKQLIMERLEDKSQLPQLFKDKFILMWGSNDSSIFWSLDGLEKDTVFSIDRLELMNNLYKLDRIVYLLIMLFSFIGFVFLLIKKQKEYPYSLYILLIVGYILVHFLIEIQTRYRYFIMPAFILFAGYGLVKTVDYFSKKSSKKYIS</sequence>
<evidence type="ECO:0000259" key="9">
    <source>
        <dbReference type="Pfam" id="PF13231"/>
    </source>
</evidence>
<keyword evidence="11" id="KW-1185">Reference proteome</keyword>
<dbReference type="GO" id="GO:0005886">
    <property type="term" value="C:plasma membrane"/>
    <property type="evidence" value="ECO:0007669"/>
    <property type="project" value="UniProtKB-SubCell"/>
</dbReference>
<reference evidence="10" key="1">
    <citation type="submission" date="2020-09" db="EMBL/GenBank/DDBJ databases">
        <title>Bacillus faecalis sp. nov., a moderately halophilic bacterium isolated from cow faeces.</title>
        <authorList>
            <person name="Jiang L."/>
            <person name="Lee J."/>
        </authorList>
    </citation>
    <scope>NUCLEOTIDE SEQUENCE</scope>
    <source>
        <strain evidence="10">AGMB 02131</strain>
    </source>
</reference>